<protein>
    <submittedName>
        <fullName evidence="13 14 15">Zinc transporter 2</fullName>
    </submittedName>
</protein>
<dbReference type="KEGG" id="nlo:107218863"/>
<dbReference type="RefSeq" id="XP_015512378.1">
    <property type="nucleotide sequence ID" value="XM_015656892.1"/>
</dbReference>
<evidence type="ECO:0000256" key="3">
    <source>
        <dbReference type="ARBA" id="ARBA00022448"/>
    </source>
</evidence>
<feature type="transmembrane region" description="Helical" evidence="9">
    <location>
        <begin position="199"/>
        <end position="222"/>
    </location>
</feature>
<dbReference type="InterPro" id="IPR002524">
    <property type="entry name" value="Cation_efflux"/>
</dbReference>
<keyword evidence="4 9" id="KW-0812">Transmembrane</keyword>
<evidence type="ECO:0000256" key="7">
    <source>
        <dbReference type="ARBA" id="ARBA00023065"/>
    </source>
</evidence>
<dbReference type="GO" id="GO:0010043">
    <property type="term" value="P:response to zinc ion"/>
    <property type="evidence" value="ECO:0007669"/>
    <property type="project" value="TreeGrafter"/>
</dbReference>
<feature type="transmembrane region" description="Helical" evidence="9">
    <location>
        <begin position="320"/>
        <end position="337"/>
    </location>
</feature>
<keyword evidence="7" id="KW-0406">Ion transport</keyword>
<dbReference type="Pfam" id="PF16916">
    <property type="entry name" value="ZT_dimer"/>
    <property type="match status" value="1"/>
</dbReference>
<dbReference type="SUPFAM" id="SSF160240">
    <property type="entry name" value="Cation efflux protein cytoplasmic domain-like"/>
    <property type="match status" value="1"/>
</dbReference>
<evidence type="ECO:0000256" key="8">
    <source>
        <dbReference type="ARBA" id="ARBA00023136"/>
    </source>
</evidence>
<dbReference type="SUPFAM" id="SSF161111">
    <property type="entry name" value="Cation efflux protein transmembrane domain-like"/>
    <property type="match status" value="1"/>
</dbReference>
<reference evidence="13" key="1">
    <citation type="submission" date="2025-04" db="UniProtKB">
        <authorList>
            <consortium name="RefSeq"/>
        </authorList>
    </citation>
    <scope>IDENTIFICATION</scope>
    <source>
        <tissue evidence="14 15">Thorax and Abdomen</tissue>
        <tissue evidence="13">Whole body</tissue>
    </source>
</reference>
<dbReference type="GO" id="GO:0005886">
    <property type="term" value="C:plasma membrane"/>
    <property type="evidence" value="ECO:0007669"/>
    <property type="project" value="TreeGrafter"/>
</dbReference>
<dbReference type="Gene3D" id="1.20.1510.10">
    <property type="entry name" value="Cation efflux protein transmembrane domain"/>
    <property type="match status" value="1"/>
</dbReference>
<comment type="subcellular location">
    <subcellularLocation>
        <location evidence="1">Membrane</location>
        <topology evidence="1">Multi-pass membrane protein</topology>
    </subcellularLocation>
</comment>
<keyword evidence="5" id="KW-0864">Zinc transport</keyword>
<comment type="similarity">
    <text evidence="2">Belongs to the cation diffusion facilitator (CDF) transporter (TC 2.A.4) family. SLC30A subfamily.</text>
</comment>
<dbReference type="GeneID" id="107218863"/>
<dbReference type="OrthoDB" id="9944568at2759"/>
<keyword evidence="8 9" id="KW-0472">Membrane</keyword>
<dbReference type="RefSeq" id="XP_046594606.1">
    <property type="nucleotide sequence ID" value="XM_046738650.1"/>
</dbReference>
<dbReference type="InterPro" id="IPR050681">
    <property type="entry name" value="CDF/SLC30A"/>
</dbReference>
<keyword evidence="5" id="KW-0862">Zinc</keyword>
<keyword evidence="6 9" id="KW-1133">Transmembrane helix</keyword>
<dbReference type="Pfam" id="PF01545">
    <property type="entry name" value="Cation_efflux"/>
    <property type="match status" value="1"/>
</dbReference>
<organism evidence="12 13">
    <name type="scientific">Neodiprion lecontei</name>
    <name type="common">Redheaded pine sawfly</name>
    <dbReference type="NCBI Taxonomy" id="441921"/>
    <lineage>
        <taxon>Eukaryota</taxon>
        <taxon>Metazoa</taxon>
        <taxon>Ecdysozoa</taxon>
        <taxon>Arthropoda</taxon>
        <taxon>Hexapoda</taxon>
        <taxon>Insecta</taxon>
        <taxon>Pterygota</taxon>
        <taxon>Neoptera</taxon>
        <taxon>Endopterygota</taxon>
        <taxon>Hymenoptera</taxon>
        <taxon>Tenthredinoidea</taxon>
        <taxon>Diprionidae</taxon>
        <taxon>Diprioninae</taxon>
        <taxon>Neodiprion</taxon>
    </lineage>
</organism>
<feature type="transmembrane region" description="Helical" evidence="9">
    <location>
        <begin position="234"/>
        <end position="254"/>
    </location>
</feature>
<dbReference type="PANTHER" id="PTHR11562">
    <property type="entry name" value="CATION EFFLUX PROTEIN/ ZINC TRANSPORTER"/>
    <property type="match status" value="1"/>
</dbReference>
<dbReference type="InterPro" id="IPR058533">
    <property type="entry name" value="Cation_efflux_TM"/>
</dbReference>
<accession>A0A6J0BF87</accession>
<evidence type="ECO:0000256" key="2">
    <source>
        <dbReference type="ARBA" id="ARBA00008873"/>
    </source>
</evidence>
<dbReference type="PANTHER" id="PTHR11562:SF17">
    <property type="entry name" value="RE54080P-RELATED"/>
    <property type="match status" value="1"/>
</dbReference>
<evidence type="ECO:0000259" key="11">
    <source>
        <dbReference type="Pfam" id="PF16916"/>
    </source>
</evidence>
<feature type="transmembrane region" description="Helical" evidence="9">
    <location>
        <begin position="129"/>
        <end position="150"/>
    </location>
</feature>
<dbReference type="NCBIfam" id="TIGR01297">
    <property type="entry name" value="CDF"/>
    <property type="match status" value="1"/>
</dbReference>
<dbReference type="FunFam" id="1.20.1510.10:FF:000027">
    <property type="entry name" value="Zinc transporter ttm-1"/>
    <property type="match status" value="1"/>
</dbReference>
<dbReference type="RefSeq" id="XP_046594604.1">
    <property type="nucleotide sequence ID" value="XM_046738648.1"/>
</dbReference>
<keyword evidence="3" id="KW-0813">Transport</keyword>
<evidence type="ECO:0000313" key="15">
    <source>
        <dbReference type="RefSeq" id="XP_046594606.1"/>
    </source>
</evidence>
<keyword evidence="12" id="KW-1185">Reference proteome</keyword>
<evidence type="ECO:0000313" key="13">
    <source>
        <dbReference type="RefSeq" id="XP_015512378.1"/>
    </source>
</evidence>
<evidence type="ECO:0000256" key="5">
    <source>
        <dbReference type="ARBA" id="ARBA00022906"/>
    </source>
</evidence>
<evidence type="ECO:0000256" key="1">
    <source>
        <dbReference type="ARBA" id="ARBA00004141"/>
    </source>
</evidence>
<gene>
    <name evidence="13 14 15" type="primary">LOC107218863</name>
</gene>
<feature type="transmembrane region" description="Helical" evidence="9">
    <location>
        <begin position="162"/>
        <end position="179"/>
    </location>
</feature>
<sequence length="440" mass="48687">MSHICDDQINDDYIGDESEKNLLVANDSCARCRKLSTSSSILSYESKLRNWTEDLMVGADAEEFNGNAAISNIMFPQTRLSLNSCDNAEAPSLDRYSNIPLQNGHVYNIQEHCHTKISRRKDFSPWRQLVAASLMCLIFMLAEIIGGHLAGSIAIMTDAAHLLSDFVGFLVSLFSIWIGQRAPTKRLSFGFYRAEILGAVLSVLIIWILTGIFVYISILRLVNGDFNIKADTMMLVAGIGIIINIIMGLTLHGMCIKVPHSHSHGGSRSSHSHTHKDVPGNINVRAAVIHVIGDLIQSIGVFVTAIIIKQYPSAKIADPICTCVFALIVLFTTVPVLRDSVNVLMEGFPHHFDYTDVLKALSSIEGVQNAHNLHIWSLTMDKYALAVHLAISNNADSDIVLKNALKYIKRELDIDAATVQVERYLFPTMENCVQCRPPIN</sequence>
<evidence type="ECO:0000259" key="10">
    <source>
        <dbReference type="Pfam" id="PF01545"/>
    </source>
</evidence>
<dbReference type="InterPro" id="IPR036837">
    <property type="entry name" value="Cation_efflux_CTD_sf"/>
</dbReference>
<dbReference type="AlphaFoldDB" id="A0A6J0BF87"/>
<evidence type="ECO:0000256" key="9">
    <source>
        <dbReference type="SAM" id="Phobius"/>
    </source>
</evidence>
<evidence type="ECO:0000313" key="12">
    <source>
        <dbReference type="Proteomes" id="UP000829291"/>
    </source>
</evidence>
<feature type="transmembrane region" description="Helical" evidence="9">
    <location>
        <begin position="287"/>
        <end position="308"/>
    </location>
</feature>
<proteinExistence type="inferred from homology"/>
<dbReference type="GO" id="GO:0005385">
    <property type="term" value="F:zinc ion transmembrane transporter activity"/>
    <property type="evidence" value="ECO:0007669"/>
    <property type="project" value="TreeGrafter"/>
</dbReference>
<evidence type="ECO:0000256" key="6">
    <source>
        <dbReference type="ARBA" id="ARBA00022989"/>
    </source>
</evidence>
<dbReference type="InParanoid" id="A0A6J0BF87"/>
<feature type="domain" description="Cation efflux protein transmembrane" evidence="10">
    <location>
        <begin position="129"/>
        <end position="345"/>
    </location>
</feature>
<dbReference type="InterPro" id="IPR027469">
    <property type="entry name" value="Cation_efflux_TMD_sf"/>
</dbReference>
<dbReference type="InterPro" id="IPR027470">
    <property type="entry name" value="Cation_efflux_CTD"/>
</dbReference>
<name>A0A6J0BF87_NEOLC</name>
<evidence type="ECO:0000313" key="14">
    <source>
        <dbReference type="RefSeq" id="XP_046594604.1"/>
    </source>
</evidence>
<feature type="domain" description="Cation efflux protein cytoplasmic" evidence="11">
    <location>
        <begin position="350"/>
        <end position="424"/>
    </location>
</feature>
<evidence type="ECO:0000256" key="4">
    <source>
        <dbReference type="ARBA" id="ARBA00022692"/>
    </source>
</evidence>
<dbReference type="Proteomes" id="UP000829291">
    <property type="component" value="Chromosome 4"/>
</dbReference>